<keyword evidence="2" id="KW-0328">Glycosyltransferase</keyword>
<feature type="domain" description="Glycosyltransferase 2-like" evidence="5">
    <location>
        <begin position="7"/>
        <end position="127"/>
    </location>
</feature>
<evidence type="ECO:0000259" key="5">
    <source>
        <dbReference type="Pfam" id="PF00535"/>
    </source>
</evidence>
<dbReference type="GeneID" id="83882654"/>
<evidence type="ECO:0000256" key="3">
    <source>
        <dbReference type="ARBA" id="ARBA00022679"/>
    </source>
</evidence>
<gene>
    <name evidence="7" type="ORF">PH7735_03681</name>
</gene>
<dbReference type="InterPro" id="IPR029044">
    <property type="entry name" value="Nucleotide-diphossugar_trans"/>
</dbReference>
<feature type="domain" description="Glycosyltransferase 2-like" evidence="6">
    <location>
        <begin position="146"/>
        <end position="267"/>
    </location>
</feature>
<sequence>MTGTVGVVVIGRNEGARLIACLASLANQDVSVVYVDSGSDDNSVAEARKAGATIVDLDTSVPFTAARARNAGVDALRRVGLPTYIQFIDGDCIVVSDWIEKARHALDQNADMGIVTGWRSEIYPTASIYNDLCEFEWHRPAGDITACGGDMMVRSQAFEMVGGFNPSVIAAEDDEFCIRVGAAGWRLHRLPESMTRHDANMTRFDQWWQRAIRSGHGFAQVGHLHPDYFVPERRRVWVFGAILPVLALVGLITSLWLTAIGVAAYALSYWRTKRGLIQSGLLPERARRHAVYLTLSKVPNLRGMLTFYWRHFKGRSMNIIEYK</sequence>
<keyword evidence="4" id="KW-1133">Transmembrane helix</keyword>
<dbReference type="PANTHER" id="PTHR43179">
    <property type="entry name" value="RHAMNOSYLTRANSFERASE WBBL"/>
    <property type="match status" value="1"/>
</dbReference>
<dbReference type="STRING" id="1715693.PH7735_03681"/>
<evidence type="ECO:0000256" key="1">
    <source>
        <dbReference type="ARBA" id="ARBA00006739"/>
    </source>
</evidence>
<organism evidence="7 8">
    <name type="scientific">Shimia thalassica</name>
    <dbReference type="NCBI Taxonomy" id="1715693"/>
    <lineage>
        <taxon>Bacteria</taxon>
        <taxon>Pseudomonadati</taxon>
        <taxon>Pseudomonadota</taxon>
        <taxon>Alphaproteobacteria</taxon>
        <taxon>Rhodobacterales</taxon>
        <taxon>Roseobacteraceae</taxon>
    </lineage>
</organism>
<dbReference type="RefSeq" id="WP_058312855.1">
    <property type="nucleotide sequence ID" value="NZ_CYTW01000006.1"/>
</dbReference>
<dbReference type="PANTHER" id="PTHR43179:SF12">
    <property type="entry name" value="GALACTOFURANOSYLTRANSFERASE GLFT2"/>
    <property type="match status" value="1"/>
</dbReference>
<evidence type="ECO:0000313" key="8">
    <source>
        <dbReference type="Proteomes" id="UP000051870"/>
    </source>
</evidence>
<dbReference type="Gene3D" id="3.90.550.10">
    <property type="entry name" value="Spore Coat Polysaccharide Biosynthesis Protein SpsA, Chain A"/>
    <property type="match status" value="1"/>
</dbReference>
<comment type="similarity">
    <text evidence="1">Belongs to the glycosyltransferase 2 family.</text>
</comment>
<proteinExistence type="inferred from homology"/>
<dbReference type="InterPro" id="IPR001173">
    <property type="entry name" value="Glyco_trans_2-like"/>
</dbReference>
<dbReference type="Proteomes" id="UP000051870">
    <property type="component" value="Unassembled WGS sequence"/>
</dbReference>
<dbReference type="Pfam" id="PF13632">
    <property type="entry name" value="Glyco_trans_2_3"/>
    <property type="match status" value="1"/>
</dbReference>
<dbReference type="EMBL" id="CYTW01000006">
    <property type="protein sequence ID" value="CUK12525.1"/>
    <property type="molecule type" value="Genomic_DNA"/>
</dbReference>
<evidence type="ECO:0000313" key="7">
    <source>
        <dbReference type="EMBL" id="CUK12525.1"/>
    </source>
</evidence>
<evidence type="ECO:0000256" key="2">
    <source>
        <dbReference type="ARBA" id="ARBA00022676"/>
    </source>
</evidence>
<accession>A0A0P1IH47</accession>
<keyword evidence="8" id="KW-1185">Reference proteome</keyword>
<dbReference type="GO" id="GO:0016757">
    <property type="term" value="F:glycosyltransferase activity"/>
    <property type="evidence" value="ECO:0007669"/>
    <property type="project" value="UniProtKB-KW"/>
</dbReference>
<name>A0A0P1IH47_9RHOB</name>
<keyword evidence="4" id="KW-0812">Transmembrane</keyword>
<dbReference type="AlphaFoldDB" id="A0A0P1IH47"/>
<dbReference type="SUPFAM" id="SSF53448">
    <property type="entry name" value="Nucleotide-diphospho-sugar transferases"/>
    <property type="match status" value="1"/>
</dbReference>
<keyword evidence="4" id="KW-0472">Membrane</keyword>
<protein>
    <submittedName>
        <fullName evidence="7">Mycofactocin system glycosyltransferase</fullName>
    </submittedName>
</protein>
<evidence type="ECO:0000256" key="4">
    <source>
        <dbReference type="SAM" id="Phobius"/>
    </source>
</evidence>
<reference evidence="8" key="1">
    <citation type="submission" date="2015-09" db="EMBL/GenBank/DDBJ databases">
        <authorList>
            <person name="Rodrigo-Torres Lidia"/>
            <person name="Arahal R.David."/>
        </authorList>
    </citation>
    <scope>NUCLEOTIDE SEQUENCE [LARGE SCALE GENOMIC DNA]</scope>
    <source>
        <strain evidence="8">CECT 7735</strain>
    </source>
</reference>
<feature type="transmembrane region" description="Helical" evidence="4">
    <location>
        <begin position="236"/>
        <end position="267"/>
    </location>
</feature>
<keyword evidence="3 7" id="KW-0808">Transferase</keyword>
<dbReference type="Pfam" id="PF00535">
    <property type="entry name" value="Glycos_transf_2"/>
    <property type="match status" value="1"/>
</dbReference>
<evidence type="ECO:0000259" key="6">
    <source>
        <dbReference type="Pfam" id="PF13632"/>
    </source>
</evidence>